<dbReference type="OrthoDB" id="26084at2157"/>
<dbReference type="PROSITE" id="PS01031">
    <property type="entry name" value="SHSP"/>
    <property type="match status" value="1"/>
</dbReference>
<evidence type="ECO:0000313" key="5">
    <source>
        <dbReference type="Proteomes" id="UP000195137"/>
    </source>
</evidence>
<dbReference type="Pfam" id="PF00011">
    <property type="entry name" value="HSP20"/>
    <property type="match status" value="1"/>
</dbReference>
<dbReference type="Proteomes" id="UP000195137">
    <property type="component" value="Unassembled WGS sequence"/>
</dbReference>
<dbReference type="InterPro" id="IPR002068">
    <property type="entry name" value="A-crystallin/Hsp20_dom"/>
</dbReference>
<dbReference type="EMBL" id="MRZU01000004">
    <property type="protein sequence ID" value="OUJ18250.1"/>
    <property type="molecule type" value="Genomic_DNA"/>
</dbReference>
<reference evidence="4 5" key="1">
    <citation type="submission" date="2016-12" db="EMBL/GenBank/DDBJ databases">
        <title>Discovery of methanogenic haloarchaea.</title>
        <authorList>
            <person name="Sorokin D.Y."/>
            <person name="Makarova K.S."/>
            <person name="Abbas B."/>
            <person name="Ferrer M."/>
            <person name="Golyshin P.N."/>
        </authorList>
    </citation>
    <scope>NUCLEOTIDE SEQUENCE [LARGE SCALE GENOMIC DNA]</scope>
    <source>
        <strain evidence="4">AMET1</strain>
    </source>
</reference>
<comment type="similarity">
    <text evidence="1 2">Belongs to the small heat shock protein (HSP20) family.</text>
</comment>
<name>A0A1Y3GAI0_9EURY</name>
<feature type="domain" description="SHSP" evidence="3">
    <location>
        <begin position="86"/>
        <end position="170"/>
    </location>
</feature>
<evidence type="ECO:0000256" key="1">
    <source>
        <dbReference type="PROSITE-ProRule" id="PRU00285"/>
    </source>
</evidence>
<evidence type="ECO:0000259" key="3">
    <source>
        <dbReference type="PROSITE" id="PS01031"/>
    </source>
</evidence>
<evidence type="ECO:0000313" key="4">
    <source>
        <dbReference type="EMBL" id="OUJ18250.1"/>
    </source>
</evidence>
<protein>
    <submittedName>
        <fullName evidence="4">Molecular chaperone HSP20 family, IbpA</fullName>
    </submittedName>
</protein>
<evidence type="ECO:0000256" key="2">
    <source>
        <dbReference type="RuleBase" id="RU003616"/>
    </source>
</evidence>
<dbReference type="InterPro" id="IPR008978">
    <property type="entry name" value="HSP20-like_chaperone"/>
</dbReference>
<organism evidence="4 5">
    <name type="scientific">Methanonatronarchaeum thermophilum</name>
    <dbReference type="NCBI Taxonomy" id="1927129"/>
    <lineage>
        <taxon>Archaea</taxon>
        <taxon>Methanobacteriati</taxon>
        <taxon>Methanobacteriota</taxon>
        <taxon>Methanonatronarchaeia</taxon>
        <taxon>Methanonatronarchaeales</taxon>
        <taxon>Methanonatronarchaeaceae</taxon>
        <taxon>Methanonatronarchaeum</taxon>
    </lineage>
</organism>
<keyword evidence="5" id="KW-1185">Reference proteome</keyword>
<dbReference type="Gene3D" id="2.60.40.790">
    <property type="match status" value="1"/>
</dbReference>
<gene>
    <name evidence="4" type="ORF">AMET1_1156</name>
</gene>
<sequence length="170" mass="19928">MTRDKDPFDELFEKILRDFFDRDGKQGEMGFVDIFEEMWPQFSEVDEELFREAVEKRRSDEGPFRFGFSVRMDQSGEPEIRSFGDRVKDEGRGPLVDVFDEGEQVTVTAEIPGVDEEDISVVVQDSRLLIEAESESDRYYREVELPRSVDRESMDMDYKNGVLSLRFKPK</sequence>
<dbReference type="SUPFAM" id="SSF49764">
    <property type="entry name" value="HSP20-like chaperones"/>
    <property type="match status" value="1"/>
</dbReference>
<dbReference type="CDD" id="cd06464">
    <property type="entry name" value="ACD_sHsps-like"/>
    <property type="match status" value="1"/>
</dbReference>
<dbReference type="RefSeq" id="WP_086637539.1">
    <property type="nucleotide sequence ID" value="NZ_MRZU01000004.1"/>
</dbReference>
<comment type="caution">
    <text evidence="4">The sequence shown here is derived from an EMBL/GenBank/DDBJ whole genome shotgun (WGS) entry which is preliminary data.</text>
</comment>
<dbReference type="AlphaFoldDB" id="A0A1Y3GAI0"/>
<accession>A0A1Y3GAI0</accession>
<proteinExistence type="inferred from homology"/>